<feature type="compositionally biased region" description="Polar residues" evidence="2">
    <location>
        <begin position="1"/>
        <end position="25"/>
    </location>
</feature>
<evidence type="ECO:0000256" key="1">
    <source>
        <dbReference type="SAM" id="Coils"/>
    </source>
</evidence>
<feature type="compositionally biased region" description="Basic and acidic residues" evidence="2">
    <location>
        <begin position="26"/>
        <end position="36"/>
    </location>
</feature>
<sequence>MTDMATTNDNNSSLSPTDVDGSSNQHSDHQLSESNDHNSNNSTSSSNQQNNVLTSNEFDNAETGIENDNIQETSEKNNNLDEILQLKQKINEQKETIINQTTVIIGLQGYNKKLEDTSTRLKQRLKDTLLQVQSLKERNTELENEASNYQQALGAATNFKMSDDDRNHNVQLYEDILSLQDKIESYVTNLGKLNAEIKIDEVKKLPPRYGCQTKIDPFNLDKQFIKAILRRHVLETIFEFAEDFFSNNNEENYYLESVVVKKTGELSGLMEKFSSTRDGTDEIAKVTPTKLRQLIYAALGTRGFGDINESDVNFITNKFTENLNKSINQYRVIIDPKKNETVDRLAKILIQEVIRIFYFRLKIQEPMAQHHWFKCGDKVSKTSMDANWDDDEIDELVVELCTFPLIYQDINSNRIVFTPAKVFTRHVPLSNILQNDGMTLSNNSVNSDQTESPNNDFDVQNVTNDISSDEPSEYETGEENDEKDEGTKTTDTVETPPIEND</sequence>
<protein>
    <submittedName>
        <fullName evidence="3">Uncharacterized protein</fullName>
    </submittedName>
</protein>
<dbReference type="Proteomes" id="UP000247702">
    <property type="component" value="Unassembled WGS sequence"/>
</dbReference>
<accession>A0A2Z6QS70</accession>
<dbReference type="OrthoDB" id="2376252at2759"/>
<dbReference type="Proteomes" id="UP000615446">
    <property type="component" value="Unassembled WGS sequence"/>
</dbReference>
<evidence type="ECO:0000313" key="4">
    <source>
        <dbReference type="EMBL" id="GES97291.1"/>
    </source>
</evidence>
<organism evidence="3 5">
    <name type="scientific">Rhizophagus clarus</name>
    <dbReference type="NCBI Taxonomy" id="94130"/>
    <lineage>
        <taxon>Eukaryota</taxon>
        <taxon>Fungi</taxon>
        <taxon>Fungi incertae sedis</taxon>
        <taxon>Mucoromycota</taxon>
        <taxon>Glomeromycotina</taxon>
        <taxon>Glomeromycetes</taxon>
        <taxon>Glomerales</taxon>
        <taxon>Glomeraceae</taxon>
        <taxon>Rhizophagus</taxon>
    </lineage>
</organism>
<evidence type="ECO:0000256" key="2">
    <source>
        <dbReference type="SAM" id="MobiDB-lite"/>
    </source>
</evidence>
<comment type="caution">
    <text evidence="3">The sequence shown here is derived from an EMBL/GenBank/DDBJ whole genome shotgun (WGS) entry which is preliminary data.</text>
</comment>
<feature type="compositionally biased region" description="Low complexity" evidence="2">
    <location>
        <begin position="37"/>
        <end position="52"/>
    </location>
</feature>
<keyword evidence="5" id="KW-1185">Reference proteome</keyword>
<dbReference type="EMBL" id="BEXD01000587">
    <property type="protein sequence ID" value="GBB88699.1"/>
    <property type="molecule type" value="Genomic_DNA"/>
</dbReference>
<proteinExistence type="predicted"/>
<keyword evidence="1" id="KW-0175">Coiled coil</keyword>
<reference evidence="3 5" key="1">
    <citation type="submission" date="2017-11" db="EMBL/GenBank/DDBJ databases">
        <title>The genome of Rhizophagus clarus HR1 reveals common genetic basis of auxotrophy among arbuscular mycorrhizal fungi.</title>
        <authorList>
            <person name="Kobayashi Y."/>
        </authorList>
    </citation>
    <scope>NUCLEOTIDE SEQUENCE [LARGE SCALE GENOMIC DNA]</scope>
    <source>
        <strain evidence="3 5">HR1</strain>
    </source>
</reference>
<dbReference type="EMBL" id="BLAL01000257">
    <property type="protein sequence ID" value="GES97291.1"/>
    <property type="molecule type" value="Genomic_DNA"/>
</dbReference>
<gene>
    <name evidence="4" type="ORF">RCL2_002387600</name>
    <name evidence="3" type="ORF">RclHR1_15260009</name>
</gene>
<feature type="compositionally biased region" description="Acidic residues" evidence="2">
    <location>
        <begin position="467"/>
        <end position="484"/>
    </location>
</feature>
<evidence type="ECO:0000313" key="3">
    <source>
        <dbReference type="EMBL" id="GBB88699.1"/>
    </source>
</evidence>
<feature type="region of interest" description="Disordered" evidence="2">
    <location>
        <begin position="436"/>
        <end position="501"/>
    </location>
</feature>
<dbReference type="AlphaFoldDB" id="A0A2Z6QS70"/>
<feature type="coiled-coil region" evidence="1">
    <location>
        <begin position="76"/>
        <end position="152"/>
    </location>
</feature>
<reference evidence="4" key="2">
    <citation type="submission" date="2019-10" db="EMBL/GenBank/DDBJ databases">
        <title>Conservation and host-specific expression of non-tandemly repeated heterogenous ribosome RNA gene in arbuscular mycorrhizal fungi.</title>
        <authorList>
            <person name="Maeda T."/>
            <person name="Kobayashi Y."/>
            <person name="Nakagawa T."/>
            <person name="Ezawa T."/>
            <person name="Yamaguchi K."/>
            <person name="Bino T."/>
            <person name="Nishimoto Y."/>
            <person name="Shigenobu S."/>
            <person name="Kawaguchi M."/>
        </authorList>
    </citation>
    <scope>NUCLEOTIDE SEQUENCE</scope>
    <source>
        <strain evidence="4">HR1</strain>
    </source>
</reference>
<name>A0A2Z6QS70_9GLOM</name>
<feature type="region of interest" description="Disordered" evidence="2">
    <location>
        <begin position="1"/>
        <end position="52"/>
    </location>
</feature>
<evidence type="ECO:0000313" key="5">
    <source>
        <dbReference type="Proteomes" id="UP000247702"/>
    </source>
</evidence>
<feature type="compositionally biased region" description="Polar residues" evidence="2">
    <location>
        <begin position="436"/>
        <end position="466"/>
    </location>
</feature>